<evidence type="ECO:0000256" key="10">
    <source>
        <dbReference type="SAM" id="Phobius"/>
    </source>
</evidence>
<evidence type="ECO:0000256" key="1">
    <source>
        <dbReference type="ARBA" id="ARBA00004606"/>
    </source>
</evidence>
<dbReference type="SUPFAM" id="SSF49899">
    <property type="entry name" value="Concanavalin A-like lectins/glucanases"/>
    <property type="match status" value="1"/>
</dbReference>
<keyword evidence="8" id="KW-0961">Cell wall biogenesis/degradation</keyword>
<comment type="similarity">
    <text evidence="2">Belongs to the SKN1/KRE6 family.</text>
</comment>
<keyword evidence="13" id="KW-1185">Reference proteome</keyword>
<dbReference type="GO" id="GO:0006078">
    <property type="term" value="P:(1-&gt;6)-beta-D-glucan biosynthetic process"/>
    <property type="evidence" value="ECO:0007669"/>
    <property type="project" value="TreeGrafter"/>
</dbReference>
<dbReference type="PANTHER" id="PTHR31361">
    <property type="entry name" value="BETA-GLUCAN SYNTHESIS-ASSOCIATED PROTEIN KRE6-RELATED"/>
    <property type="match status" value="1"/>
</dbReference>
<dbReference type="EMBL" id="KZ110597">
    <property type="protein sequence ID" value="OSX61916.1"/>
    <property type="molecule type" value="Genomic_DNA"/>
</dbReference>
<dbReference type="GO" id="GO:0005886">
    <property type="term" value="C:plasma membrane"/>
    <property type="evidence" value="ECO:0007669"/>
    <property type="project" value="TreeGrafter"/>
</dbReference>
<evidence type="ECO:0000256" key="7">
    <source>
        <dbReference type="ARBA" id="ARBA00023180"/>
    </source>
</evidence>
<evidence type="ECO:0000256" key="5">
    <source>
        <dbReference type="ARBA" id="ARBA00022989"/>
    </source>
</evidence>
<dbReference type="GO" id="GO:0005789">
    <property type="term" value="C:endoplasmic reticulum membrane"/>
    <property type="evidence" value="ECO:0007669"/>
    <property type="project" value="TreeGrafter"/>
</dbReference>
<dbReference type="Pfam" id="PF03935">
    <property type="entry name" value="SKN1_KRE6_Sbg1"/>
    <property type="match status" value="1"/>
</dbReference>
<evidence type="ECO:0000313" key="13">
    <source>
        <dbReference type="Proteomes" id="UP000194127"/>
    </source>
</evidence>
<sequence>MILYRLATEPHDSDSLPEPPRLSDNRKSSSGESVITLSYDSKYPAGSSTRQSAFIPYAFDPWADAKDEPEDDDYLYEPGYGDDRASFRVRSWRGLLNVTLLVSVITALVALFICYPVVSFYRGDSYNRAINANAAVNGTGQAAFALRDVIDPDTPQDARTRTGFDGQPYVLVFSDEFNTDGRSFYPGDDPYWEAADLWYGATNDLEWYAPEQVTTAGGALHITLEQVEPGAADSHALGYRSGMLQSWNKFCFSGGYIEVALTLPGPDSDTQGYWPAAWTLGNLGRAGYRATTDGTWPYSYDTCDVGTFPNQTWANGTGPAAALHSDASKEQYDYELSWLPGQRLSACTCAGEDHPGPDVARGRGAPEIDILEAERNKTGRGQVVSQSAQFAPFNSDYAFDAQGDAYTVYDAGRTRANGYRCVLCAPQQAVSALTDLPDDMFQGSGQVFTTLGFEYWTDPARPQDGFITWQTAGEPSATMRAPAVGPDAQSMIGQRLVSEEPMSIVLNLGLSHNWQDIDPATMLFPAAMLVDYVRVYQRANETNVGCSPAAYPTAEYIAAHMDAYSNPNLTSWAGPGPASAGYSWPKNGLVSDDALYSCDDADGRVAAQYEGGC</sequence>
<dbReference type="OrthoDB" id="412647at2759"/>
<dbReference type="InterPro" id="IPR013320">
    <property type="entry name" value="ConA-like_dom_sf"/>
</dbReference>
<dbReference type="InterPro" id="IPR000757">
    <property type="entry name" value="Beta-glucanase-like"/>
</dbReference>
<dbReference type="AlphaFoldDB" id="A0A1X6N0A7"/>
<dbReference type="GO" id="GO:0015926">
    <property type="term" value="F:glucosidase activity"/>
    <property type="evidence" value="ECO:0007669"/>
    <property type="project" value="TreeGrafter"/>
</dbReference>
<feature type="region of interest" description="Disordered" evidence="9">
    <location>
        <begin position="1"/>
        <end position="33"/>
    </location>
</feature>
<dbReference type="GeneID" id="36330396"/>
<comment type="subcellular location">
    <subcellularLocation>
        <location evidence="1">Membrane</location>
        <topology evidence="1">Single-pass type II membrane protein</topology>
    </subcellularLocation>
</comment>
<evidence type="ECO:0000256" key="8">
    <source>
        <dbReference type="ARBA" id="ARBA00023316"/>
    </source>
</evidence>
<dbReference type="PROSITE" id="PS51762">
    <property type="entry name" value="GH16_2"/>
    <property type="match status" value="1"/>
</dbReference>
<name>A0A1X6N0A7_9APHY</name>
<reference evidence="12 13" key="1">
    <citation type="submission" date="2017-04" db="EMBL/GenBank/DDBJ databases">
        <title>Genome Sequence of the Model Brown-Rot Fungus Postia placenta SB12.</title>
        <authorList>
            <consortium name="DOE Joint Genome Institute"/>
            <person name="Gaskell J."/>
            <person name="Kersten P."/>
            <person name="Larrondo L.F."/>
            <person name="Canessa P."/>
            <person name="Martinez D."/>
            <person name="Hibbett D."/>
            <person name="Schmoll M."/>
            <person name="Kubicek C.P."/>
            <person name="Martinez A.T."/>
            <person name="Yadav J."/>
            <person name="Master E."/>
            <person name="Magnuson J.K."/>
            <person name="James T."/>
            <person name="Yaver D."/>
            <person name="Berka R."/>
            <person name="Labutti K."/>
            <person name="Lipzen A."/>
            <person name="Aerts A."/>
            <person name="Barry K."/>
            <person name="Henrissat B."/>
            <person name="Blanchette R."/>
            <person name="Grigoriev I."/>
            <person name="Cullen D."/>
        </authorList>
    </citation>
    <scope>NUCLEOTIDE SEQUENCE [LARGE SCALE GENOMIC DNA]</scope>
    <source>
        <strain evidence="12 13">MAD-698-R-SB12</strain>
    </source>
</reference>
<keyword evidence="3 10" id="KW-0812">Transmembrane</keyword>
<keyword evidence="6 10" id="KW-0472">Membrane</keyword>
<evidence type="ECO:0000256" key="9">
    <source>
        <dbReference type="SAM" id="MobiDB-lite"/>
    </source>
</evidence>
<evidence type="ECO:0000256" key="4">
    <source>
        <dbReference type="ARBA" id="ARBA00022968"/>
    </source>
</evidence>
<keyword evidence="4" id="KW-0735">Signal-anchor</keyword>
<keyword evidence="12" id="KW-0378">Hydrolase</keyword>
<protein>
    <submittedName>
        <fullName evidence="12">Glycoside hydrolase family 16 protein</fullName>
    </submittedName>
</protein>
<accession>A0A1X6N0A7</accession>
<dbReference type="RefSeq" id="XP_024338710.1">
    <property type="nucleotide sequence ID" value="XM_024485447.1"/>
</dbReference>
<feature type="transmembrane region" description="Helical" evidence="10">
    <location>
        <begin position="94"/>
        <end position="118"/>
    </location>
</feature>
<evidence type="ECO:0000256" key="2">
    <source>
        <dbReference type="ARBA" id="ARBA00010962"/>
    </source>
</evidence>
<dbReference type="PANTHER" id="PTHR31361:SF1">
    <property type="entry name" value="BETA-GLUCAN SYNTHESIS-ASSOCIATED PROTEIN KRE6-RELATED"/>
    <property type="match status" value="1"/>
</dbReference>
<organism evidence="12 13">
    <name type="scientific">Postia placenta MAD-698-R-SB12</name>
    <dbReference type="NCBI Taxonomy" id="670580"/>
    <lineage>
        <taxon>Eukaryota</taxon>
        <taxon>Fungi</taxon>
        <taxon>Dikarya</taxon>
        <taxon>Basidiomycota</taxon>
        <taxon>Agaricomycotina</taxon>
        <taxon>Agaricomycetes</taxon>
        <taxon>Polyporales</taxon>
        <taxon>Adustoporiaceae</taxon>
        <taxon>Rhodonia</taxon>
    </lineage>
</organism>
<dbReference type="GO" id="GO:0031505">
    <property type="term" value="P:fungal-type cell wall organization"/>
    <property type="evidence" value="ECO:0007669"/>
    <property type="project" value="TreeGrafter"/>
</dbReference>
<evidence type="ECO:0000313" key="12">
    <source>
        <dbReference type="EMBL" id="OSX61916.1"/>
    </source>
</evidence>
<evidence type="ECO:0000256" key="3">
    <source>
        <dbReference type="ARBA" id="ARBA00022692"/>
    </source>
</evidence>
<keyword evidence="7" id="KW-0325">Glycoprotein</keyword>
<keyword evidence="5 10" id="KW-1133">Transmembrane helix</keyword>
<evidence type="ECO:0000256" key="6">
    <source>
        <dbReference type="ARBA" id="ARBA00023136"/>
    </source>
</evidence>
<dbReference type="Proteomes" id="UP000194127">
    <property type="component" value="Unassembled WGS sequence"/>
</dbReference>
<feature type="domain" description="GH16" evidence="11">
    <location>
        <begin position="162"/>
        <end position="541"/>
    </location>
</feature>
<dbReference type="InterPro" id="IPR005629">
    <property type="entry name" value="Skn1/Kre6/Sbg1"/>
</dbReference>
<dbReference type="STRING" id="670580.A0A1X6N0A7"/>
<dbReference type="Gene3D" id="2.60.120.200">
    <property type="match status" value="2"/>
</dbReference>
<evidence type="ECO:0000259" key="11">
    <source>
        <dbReference type="PROSITE" id="PS51762"/>
    </source>
</evidence>
<proteinExistence type="inferred from homology"/>
<gene>
    <name evidence="12" type="ORF">POSPLADRAFT_1142572</name>
</gene>